<dbReference type="SUPFAM" id="SSF46548">
    <property type="entry name" value="alpha-helical ferredoxin"/>
    <property type="match status" value="1"/>
</dbReference>
<dbReference type="NCBIfam" id="TIGR00384">
    <property type="entry name" value="dhsB"/>
    <property type="match status" value="1"/>
</dbReference>
<dbReference type="RefSeq" id="WP_386763298.1">
    <property type="nucleotide sequence ID" value="NZ_JBHSTI010000001.1"/>
</dbReference>
<evidence type="ECO:0000256" key="4">
    <source>
        <dbReference type="ARBA" id="ARBA00009433"/>
    </source>
</evidence>
<dbReference type="SUPFAM" id="SSF54292">
    <property type="entry name" value="2Fe-2S ferredoxin-like"/>
    <property type="match status" value="1"/>
</dbReference>
<organism evidence="13 14">
    <name type="scientific">Longivirga aurantiaca</name>
    <dbReference type="NCBI Taxonomy" id="1837743"/>
    <lineage>
        <taxon>Bacteria</taxon>
        <taxon>Bacillati</taxon>
        <taxon>Actinomycetota</taxon>
        <taxon>Actinomycetes</taxon>
        <taxon>Sporichthyales</taxon>
        <taxon>Sporichthyaceae</taxon>
        <taxon>Longivirga</taxon>
    </lineage>
</organism>
<protein>
    <submittedName>
        <fullName evidence="13">Succinate dehydrogenase/fumarate reductase iron-sulfur subunit</fullName>
    </submittedName>
</protein>
<dbReference type="PROSITE" id="PS51085">
    <property type="entry name" value="2FE2S_FER_2"/>
    <property type="match status" value="1"/>
</dbReference>
<comment type="cofactor">
    <cofactor evidence="1">
        <name>[3Fe-4S] cluster</name>
        <dbReference type="ChEBI" id="CHEBI:21137"/>
    </cofactor>
</comment>
<keyword evidence="8" id="KW-0560">Oxidoreductase</keyword>
<keyword evidence="6" id="KW-0001">2Fe-2S</keyword>
<dbReference type="PANTHER" id="PTHR11921">
    <property type="entry name" value="SUCCINATE DEHYDROGENASE IRON-SULFUR PROTEIN"/>
    <property type="match status" value="1"/>
</dbReference>
<evidence type="ECO:0000256" key="5">
    <source>
        <dbReference type="ARBA" id="ARBA00022485"/>
    </source>
</evidence>
<evidence type="ECO:0000313" key="14">
    <source>
        <dbReference type="Proteomes" id="UP001596138"/>
    </source>
</evidence>
<dbReference type="Gene3D" id="1.10.1060.10">
    <property type="entry name" value="Alpha-helical ferredoxin"/>
    <property type="match status" value="1"/>
</dbReference>
<evidence type="ECO:0000256" key="2">
    <source>
        <dbReference type="ARBA" id="ARBA00001966"/>
    </source>
</evidence>
<dbReference type="Proteomes" id="UP001596138">
    <property type="component" value="Unassembled WGS sequence"/>
</dbReference>
<dbReference type="InterPro" id="IPR006058">
    <property type="entry name" value="2Fe2S_fd_BS"/>
</dbReference>
<evidence type="ECO:0000256" key="9">
    <source>
        <dbReference type="ARBA" id="ARBA00023004"/>
    </source>
</evidence>
<feature type="domain" description="2Fe-2S ferredoxin-type" evidence="12">
    <location>
        <begin position="5"/>
        <end position="92"/>
    </location>
</feature>
<accession>A0ABW1SVE4</accession>
<dbReference type="EMBL" id="JBHSTI010000001">
    <property type="protein sequence ID" value="MFC6236249.1"/>
    <property type="molecule type" value="Genomic_DNA"/>
</dbReference>
<evidence type="ECO:0000256" key="3">
    <source>
        <dbReference type="ARBA" id="ARBA00005163"/>
    </source>
</evidence>
<gene>
    <name evidence="13" type="ORF">ACFQGU_00030</name>
</gene>
<sequence>MTYTAKFKVWRGDDEGGALQDFAVEVNEGEVVLDIVHRLQATEAPDLAVRWNCKAGKCGSCSAEINGKPRLMCMTRMNTFTEDETIAITPLRTFPVIRDLVTDVSYNYEKARMVPSFAPPADLEPGDYRMQQVDVERSQEFRKCIECFLCNNVCHAVRDHEENKTTFSGPRFLMRIAELDMHPLDTADRREVAVEDHGLGYCNITKCCTEVCPEHIHITDNALIPLKERVADRKYDPIFSVASLFRKNEKREKPGATPGGSTPR</sequence>
<evidence type="ECO:0000256" key="6">
    <source>
        <dbReference type="ARBA" id="ARBA00022714"/>
    </source>
</evidence>
<keyword evidence="5" id="KW-0004">4Fe-4S</keyword>
<dbReference type="Pfam" id="PF13183">
    <property type="entry name" value="Fer4_8"/>
    <property type="match status" value="1"/>
</dbReference>
<name>A0ABW1SVE4_9ACTN</name>
<dbReference type="InterPro" id="IPR050573">
    <property type="entry name" value="SDH/FRD_Iron-Sulfur"/>
</dbReference>
<dbReference type="PROSITE" id="PS00197">
    <property type="entry name" value="2FE2S_FER_1"/>
    <property type="match status" value="1"/>
</dbReference>
<keyword evidence="14" id="KW-1185">Reference proteome</keyword>
<evidence type="ECO:0000256" key="11">
    <source>
        <dbReference type="ARBA" id="ARBA00034078"/>
    </source>
</evidence>
<dbReference type="InterPro" id="IPR036010">
    <property type="entry name" value="2Fe-2S_ferredoxin-like_sf"/>
</dbReference>
<evidence type="ECO:0000256" key="10">
    <source>
        <dbReference type="ARBA" id="ARBA00023014"/>
    </source>
</evidence>
<comment type="similarity">
    <text evidence="4">Belongs to the succinate dehydrogenase/fumarate reductase iron-sulfur protein family.</text>
</comment>
<dbReference type="InterPro" id="IPR012675">
    <property type="entry name" value="Beta-grasp_dom_sf"/>
</dbReference>
<comment type="cofactor">
    <cofactor evidence="11">
        <name>[2Fe-2S] cluster</name>
        <dbReference type="ChEBI" id="CHEBI:190135"/>
    </cofactor>
</comment>
<evidence type="ECO:0000259" key="12">
    <source>
        <dbReference type="PROSITE" id="PS51085"/>
    </source>
</evidence>
<dbReference type="Pfam" id="PF13085">
    <property type="entry name" value="Fer2_3"/>
    <property type="match status" value="1"/>
</dbReference>
<reference evidence="14" key="1">
    <citation type="journal article" date="2019" name="Int. J. Syst. Evol. Microbiol.">
        <title>The Global Catalogue of Microorganisms (GCM) 10K type strain sequencing project: providing services to taxonomists for standard genome sequencing and annotation.</title>
        <authorList>
            <consortium name="The Broad Institute Genomics Platform"/>
            <consortium name="The Broad Institute Genome Sequencing Center for Infectious Disease"/>
            <person name="Wu L."/>
            <person name="Ma J."/>
        </authorList>
    </citation>
    <scope>NUCLEOTIDE SEQUENCE [LARGE SCALE GENOMIC DNA]</scope>
    <source>
        <strain evidence="14">CGMCC 4.7317</strain>
    </source>
</reference>
<evidence type="ECO:0000256" key="8">
    <source>
        <dbReference type="ARBA" id="ARBA00023002"/>
    </source>
</evidence>
<dbReference type="InterPro" id="IPR025192">
    <property type="entry name" value="Succ_DH/fum_Rdtase_N"/>
</dbReference>
<evidence type="ECO:0000256" key="1">
    <source>
        <dbReference type="ARBA" id="ARBA00001927"/>
    </source>
</evidence>
<comment type="caution">
    <text evidence="13">The sequence shown here is derived from an EMBL/GenBank/DDBJ whole genome shotgun (WGS) entry which is preliminary data.</text>
</comment>
<dbReference type="Gene3D" id="3.10.20.30">
    <property type="match status" value="1"/>
</dbReference>
<keyword evidence="9" id="KW-0408">Iron</keyword>
<evidence type="ECO:0000313" key="13">
    <source>
        <dbReference type="EMBL" id="MFC6236249.1"/>
    </source>
</evidence>
<evidence type="ECO:0000256" key="7">
    <source>
        <dbReference type="ARBA" id="ARBA00022723"/>
    </source>
</evidence>
<dbReference type="InterPro" id="IPR001041">
    <property type="entry name" value="2Fe-2S_ferredoxin-type"/>
</dbReference>
<dbReference type="InterPro" id="IPR017896">
    <property type="entry name" value="4Fe4S_Fe-S-bd"/>
</dbReference>
<comment type="pathway">
    <text evidence="3">Carbohydrate metabolism; tricarboxylic acid cycle.</text>
</comment>
<comment type="cofactor">
    <cofactor evidence="2">
        <name>[4Fe-4S] cluster</name>
        <dbReference type="ChEBI" id="CHEBI:49883"/>
    </cofactor>
</comment>
<dbReference type="NCBIfam" id="NF009052">
    <property type="entry name" value="PRK12386.1"/>
    <property type="match status" value="1"/>
</dbReference>
<dbReference type="PANTHER" id="PTHR11921:SF29">
    <property type="entry name" value="SUCCINATE DEHYDROGENASE [UBIQUINONE] IRON-SULFUR SUBUNIT, MITOCHONDRIAL"/>
    <property type="match status" value="1"/>
</dbReference>
<keyword evidence="7" id="KW-0479">Metal-binding</keyword>
<dbReference type="InterPro" id="IPR009051">
    <property type="entry name" value="Helical_ferredxn"/>
</dbReference>
<keyword evidence="10" id="KW-0411">Iron-sulfur</keyword>
<dbReference type="InterPro" id="IPR004489">
    <property type="entry name" value="Succ_DH/fum_Rdtase_Fe-S"/>
</dbReference>
<proteinExistence type="inferred from homology"/>
<dbReference type="CDD" id="cd00207">
    <property type="entry name" value="fer2"/>
    <property type="match status" value="1"/>
</dbReference>